<evidence type="ECO:0000313" key="2">
    <source>
        <dbReference type="Proteomes" id="UP000291831"/>
    </source>
</evidence>
<sequence>MNQRIIFVISLFLLLVCTVCIAHADPTTEVHVVKYAEDGTTVLNETDVTYEWMEANLHVQGDGVTHYYHQGPVFEGDKWDQNETANFKDKGAVKGTDIMDLCNLVGGMSPSDDVMIHSHDGYHVEFAYTSVYEPEARQGPMVLCWYNGNDTKVGERQGVGYPPDYYTGMRLVFFADNHVFGNWDMHECLPAKCQHFYELYPSTNGFTVKWVDELRVYSGGYTDDEGGPAKSMPESEPSSAQGFNAIPGIAGLLLVAYMLRRSMK</sequence>
<evidence type="ECO:0000313" key="1">
    <source>
        <dbReference type="EMBL" id="RZB29301.1"/>
    </source>
</evidence>
<proteinExistence type="predicted"/>
<accession>A0A8B3S1U3</accession>
<evidence type="ECO:0008006" key="3">
    <source>
        <dbReference type="Google" id="ProtNLM"/>
    </source>
</evidence>
<gene>
    <name evidence="1" type="ORF">AEth_01269</name>
</gene>
<protein>
    <recommendedName>
        <fullName evidence="3">Argininosuccinate synthase</fullName>
    </recommendedName>
</protein>
<dbReference type="AlphaFoldDB" id="A0A8B3S1U3"/>
<name>A0A8B3S1U3_9EURY</name>
<organism evidence="1 2">
    <name type="scientific">Candidatus Argoarchaeum ethanivorans</name>
    <dbReference type="NCBI Taxonomy" id="2608793"/>
    <lineage>
        <taxon>Archaea</taxon>
        <taxon>Methanobacteriati</taxon>
        <taxon>Methanobacteriota</taxon>
        <taxon>Stenosarchaea group</taxon>
        <taxon>Methanomicrobia</taxon>
        <taxon>Methanosarcinales</taxon>
        <taxon>Methanosarcinales incertae sedis</taxon>
        <taxon>GOM Arc I cluster</taxon>
        <taxon>Candidatus Argoarchaeum</taxon>
    </lineage>
</organism>
<dbReference type="EMBL" id="RPGO01000029">
    <property type="protein sequence ID" value="RZB29301.1"/>
    <property type="molecule type" value="Genomic_DNA"/>
</dbReference>
<reference evidence="2" key="1">
    <citation type="submission" date="2019-01" db="EMBL/GenBank/DDBJ databases">
        <title>Anaerobic oxidation of ethane by archaea from a marine hydrocarbon seep.</title>
        <authorList>
            <person name="Musat F."/>
        </authorList>
    </citation>
    <scope>NUCLEOTIDE SEQUENCE [LARGE SCALE GENOMIC DNA]</scope>
</reference>
<dbReference type="Proteomes" id="UP000291831">
    <property type="component" value="Unassembled WGS sequence"/>
</dbReference>
<comment type="caution">
    <text evidence="1">The sequence shown here is derived from an EMBL/GenBank/DDBJ whole genome shotgun (WGS) entry which is preliminary data.</text>
</comment>